<dbReference type="Proteomes" id="UP000549394">
    <property type="component" value="Unassembled WGS sequence"/>
</dbReference>
<gene>
    <name evidence="3" type="ORF">DGYR_LOCUS6054</name>
</gene>
<dbReference type="InterPro" id="IPR004142">
    <property type="entry name" value="NDRG"/>
</dbReference>
<reference evidence="3 4" key="1">
    <citation type="submission" date="2020-08" db="EMBL/GenBank/DDBJ databases">
        <authorList>
            <person name="Hejnol A."/>
        </authorList>
    </citation>
    <scope>NUCLEOTIDE SEQUENCE [LARGE SCALE GENOMIC DNA]</scope>
</reference>
<dbReference type="AlphaFoldDB" id="A0A7I8VML8"/>
<dbReference type="EMBL" id="CAJFCJ010000007">
    <property type="protein sequence ID" value="CAD5117535.1"/>
    <property type="molecule type" value="Genomic_DNA"/>
</dbReference>
<keyword evidence="2" id="KW-0472">Membrane</keyword>
<protein>
    <submittedName>
        <fullName evidence="3">Uncharacterized protein</fullName>
    </submittedName>
</protein>
<evidence type="ECO:0000256" key="1">
    <source>
        <dbReference type="ARBA" id="ARBA00005598"/>
    </source>
</evidence>
<dbReference type="Pfam" id="PF03096">
    <property type="entry name" value="Ndr"/>
    <property type="match status" value="2"/>
</dbReference>
<comment type="similarity">
    <text evidence="1">Belongs to the NDRG family.</text>
</comment>
<sequence>MSRKLVTEVDLECTQLTEKTPDALKRDVNEIITQEDYIDAGSCCKVKVQVQGDVSSKKPAIFTFHDIGLNGILKSTCFLSRLYAFILFMSITAMSTFGGYFNYPDMIPILKSFTIYHINAPGQEDGAPLFSSK</sequence>
<dbReference type="PANTHER" id="PTHR11034">
    <property type="entry name" value="N-MYC DOWNSTREAM REGULATED"/>
    <property type="match status" value="1"/>
</dbReference>
<evidence type="ECO:0000313" key="3">
    <source>
        <dbReference type="EMBL" id="CAD5117535.1"/>
    </source>
</evidence>
<evidence type="ECO:0000313" key="4">
    <source>
        <dbReference type="Proteomes" id="UP000549394"/>
    </source>
</evidence>
<keyword evidence="2" id="KW-1133">Transmembrane helix</keyword>
<keyword evidence="2" id="KW-0812">Transmembrane</keyword>
<feature type="transmembrane region" description="Helical" evidence="2">
    <location>
        <begin position="82"/>
        <end position="103"/>
    </location>
</feature>
<dbReference type="OrthoDB" id="741027at2759"/>
<keyword evidence="4" id="KW-1185">Reference proteome</keyword>
<proteinExistence type="inferred from homology"/>
<accession>A0A7I8VML8</accession>
<dbReference type="InterPro" id="IPR029058">
    <property type="entry name" value="AB_hydrolase_fold"/>
</dbReference>
<organism evidence="3 4">
    <name type="scientific">Dimorphilus gyrociliatus</name>
    <dbReference type="NCBI Taxonomy" id="2664684"/>
    <lineage>
        <taxon>Eukaryota</taxon>
        <taxon>Metazoa</taxon>
        <taxon>Spiralia</taxon>
        <taxon>Lophotrochozoa</taxon>
        <taxon>Annelida</taxon>
        <taxon>Polychaeta</taxon>
        <taxon>Polychaeta incertae sedis</taxon>
        <taxon>Dinophilidae</taxon>
        <taxon>Dimorphilus</taxon>
    </lineage>
</organism>
<evidence type="ECO:0000256" key="2">
    <source>
        <dbReference type="SAM" id="Phobius"/>
    </source>
</evidence>
<comment type="caution">
    <text evidence="3">The sequence shown here is derived from an EMBL/GenBank/DDBJ whole genome shotgun (WGS) entry which is preliminary data.</text>
</comment>
<name>A0A7I8VML8_9ANNE</name>
<dbReference type="Gene3D" id="3.40.50.1820">
    <property type="entry name" value="alpha/beta hydrolase"/>
    <property type="match status" value="1"/>
</dbReference>